<gene>
    <name evidence="4" type="ORF">C4541_03735</name>
</gene>
<sequence length="279" mass="30838">MNRVAVMAAALFMSVALTGCNLFLPPPRVEPRVIVPEPNESADYERPVQSDIHGEYVLAPSDVIQVIVRGHEDLSGISPIRPDGRITMQLIDDVEVSGLTPAQVDDLITEELKKYLKEVNVSVSVVGFNSKQVHFIGPTGGAVQLPYTGEMTILDLVTRIGGVPEIAAPENTIIVRGDMNQPTMIKVNLKDIIYRGDYKDNILLRENDVVILPANFFSKIGLVVDNFTRGANAPSRVLSTVESNFTSGREFSNEMHRFFPMSDMKDAIIEDDTTDLRLR</sequence>
<feature type="signal peptide" evidence="2">
    <location>
        <begin position="1"/>
        <end position="18"/>
    </location>
</feature>
<reference evidence="4 5" key="1">
    <citation type="journal article" date="2017" name="ISME J.">
        <title>Energy and carbon metabolisms in a deep terrestrial subsurface fluid microbial community.</title>
        <authorList>
            <person name="Momper L."/>
            <person name="Jungbluth S.P."/>
            <person name="Lee M.D."/>
            <person name="Amend J.P."/>
        </authorList>
    </citation>
    <scope>NUCLEOTIDE SEQUENCE [LARGE SCALE GENOMIC DNA]</scope>
    <source>
        <strain evidence="4">SURF_26</strain>
    </source>
</reference>
<dbReference type="Pfam" id="PF02563">
    <property type="entry name" value="Poly_export"/>
    <property type="match status" value="1"/>
</dbReference>
<accession>A0A3A4R6J3</accession>
<dbReference type="GO" id="GO:0015159">
    <property type="term" value="F:polysaccharide transmembrane transporter activity"/>
    <property type="evidence" value="ECO:0007669"/>
    <property type="project" value="InterPro"/>
</dbReference>
<dbReference type="PANTHER" id="PTHR33619:SF3">
    <property type="entry name" value="POLYSACCHARIDE EXPORT PROTEIN GFCE-RELATED"/>
    <property type="match status" value="1"/>
</dbReference>
<dbReference type="Proteomes" id="UP000266426">
    <property type="component" value="Unassembled WGS sequence"/>
</dbReference>
<comment type="caution">
    <text evidence="4">The sequence shown here is derived from an EMBL/GenBank/DDBJ whole genome shotgun (WGS) entry which is preliminary data.</text>
</comment>
<dbReference type="AlphaFoldDB" id="A0A3A4R6J3"/>
<dbReference type="InterPro" id="IPR003715">
    <property type="entry name" value="Poly_export_N"/>
</dbReference>
<feature type="chain" id="PRO_5017404281" description="Polysaccharide export protein N-terminal domain-containing protein" evidence="2">
    <location>
        <begin position="19"/>
        <end position="279"/>
    </location>
</feature>
<evidence type="ECO:0000256" key="2">
    <source>
        <dbReference type="SAM" id="SignalP"/>
    </source>
</evidence>
<name>A0A3A4R6J3_9BACT</name>
<dbReference type="PANTHER" id="PTHR33619">
    <property type="entry name" value="POLYSACCHARIDE EXPORT PROTEIN GFCE-RELATED"/>
    <property type="match status" value="1"/>
</dbReference>
<evidence type="ECO:0000313" key="4">
    <source>
        <dbReference type="EMBL" id="RJP60582.1"/>
    </source>
</evidence>
<feature type="domain" description="Polysaccharide export protein N-terminal" evidence="3">
    <location>
        <begin position="54"/>
        <end position="125"/>
    </location>
</feature>
<dbReference type="PROSITE" id="PS51257">
    <property type="entry name" value="PROKAR_LIPOPROTEIN"/>
    <property type="match status" value="1"/>
</dbReference>
<evidence type="ECO:0000313" key="5">
    <source>
        <dbReference type="Proteomes" id="UP000266426"/>
    </source>
</evidence>
<dbReference type="InterPro" id="IPR049712">
    <property type="entry name" value="Poly_export"/>
</dbReference>
<keyword evidence="1 2" id="KW-0732">Signal</keyword>
<dbReference type="Gene3D" id="3.30.1950.10">
    <property type="entry name" value="wza like domain"/>
    <property type="match status" value="1"/>
</dbReference>
<proteinExistence type="predicted"/>
<evidence type="ECO:0000256" key="1">
    <source>
        <dbReference type="ARBA" id="ARBA00022729"/>
    </source>
</evidence>
<dbReference type="EMBL" id="QZJZ01000026">
    <property type="protein sequence ID" value="RJP60582.1"/>
    <property type="molecule type" value="Genomic_DNA"/>
</dbReference>
<organism evidence="4 5">
    <name type="scientific">Candidatus Auribacter fodinae</name>
    <dbReference type="NCBI Taxonomy" id="2093366"/>
    <lineage>
        <taxon>Bacteria</taxon>
        <taxon>Pseudomonadati</taxon>
        <taxon>Candidatus Auribacterota</taxon>
        <taxon>Candidatus Auribacteria</taxon>
        <taxon>Candidatus Auribacterales</taxon>
        <taxon>Candidatus Auribacteraceae</taxon>
        <taxon>Candidatus Auribacter</taxon>
    </lineage>
</organism>
<evidence type="ECO:0000259" key="3">
    <source>
        <dbReference type="Pfam" id="PF02563"/>
    </source>
</evidence>
<protein>
    <recommendedName>
        <fullName evidence="3">Polysaccharide export protein N-terminal domain-containing protein</fullName>
    </recommendedName>
</protein>